<dbReference type="EMBL" id="SMMG02000002">
    <property type="protein sequence ID" value="KAA3484924.1"/>
    <property type="molecule type" value="Genomic_DNA"/>
</dbReference>
<protein>
    <submittedName>
        <fullName evidence="1">(+)-neomenthol dehydrogenase-like</fullName>
    </submittedName>
</protein>
<comment type="caution">
    <text evidence="1">The sequence shown here is derived from an EMBL/GenBank/DDBJ whole genome shotgun (WGS) entry which is preliminary data.</text>
</comment>
<proteinExistence type="predicted"/>
<organism evidence="1 2">
    <name type="scientific">Gossypium australe</name>
    <dbReference type="NCBI Taxonomy" id="47621"/>
    <lineage>
        <taxon>Eukaryota</taxon>
        <taxon>Viridiplantae</taxon>
        <taxon>Streptophyta</taxon>
        <taxon>Embryophyta</taxon>
        <taxon>Tracheophyta</taxon>
        <taxon>Spermatophyta</taxon>
        <taxon>Magnoliopsida</taxon>
        <taxon>eudicotyledons</taxon>
        <taxon>Gunneridae</taxon>
        <taxon>Pentapetalae</taxon>
        <taxon>rosids</taxon>
        <taxon>malvids</taxon>
        <taxon>Malvales</taxon>
        <taxon>Malvaceae</taxon>
        <taxon>Malvoideae</taxon>
        <taxon>Gossypium</taxon>
    </lineage>
</organism>
<evidence type="ECO:0000313" key="1">
    <source>
        <dbReference type="EMBL" id="KAA3484924.1"/>
    </source>
</evidence>
<accession>A0A5B6WV13</accession>
<dbReference type="OrthoDB" id="1435943at2759"/>
<keyword evidence="2" id="KW-1185">Reference proteome</keyword>
<evidence type="ECO:0000313" key="2">
    <source>
        <dbReference type="Proteomes" id="UP000325315"/>
    </source>
</evidence>
<name>A0A5B6WV13_9ROSI</name>
<reference evidence="2" key="1">
    <citation type="journal article" date="2019" name="Plant Biotechnol. J.">
        <title>Genome sequencing of the Australian wild diploid species Gossypium australe highlights disease resistance and delayed gland morphogenesis.</title>
        <authorList>
            <person name="Cai Y."/>
            <person name="Cai X."/>
            <person name="Wang Q."/>
            <person name="Wang P."/>
            <person name="Zhang Y."/>
            <person name="Cai C."/>
            <person name="Xu Y."/>
            <person name="Wang K."/>
            <person name="Zhou Z."/>
            <person name="Wang C."/>
            <person name="Geng S."/>
            <person name="Li B."/>
            <person name="Dong Q."/>
            <person name="Hou Y."/>
            <person name="Wang H."/>
            <person name="Ai P."/>
            <person name="Liu Z."/>
            <person name="Yi F."/>
            <person name="Sun M."/>
            <person name="An G."/>
            <person name="Cheng J."/>
            <person name="Zhang Y."/>
            <person name="Shi Q."/>
            <person name="Xie Y."/>
            <person name="Shi X."/>
            <person name="Chang Y."/>
            <person name="Huang F."/>
            <person name="Chen Y."/>
            <person name="Hong S."/>
            <person name="Mi L."/>
            <person name="Sun Q."/>
            <person name="Zhang L."/>
            <person name="Zhou B."/>
            <person name="Peng R."/>
            <person name="Zhang X."/>
            <person name="Liu F."/>
        </authorList>
    </citation>
    <scope>NUCLEOTIDE SEQUENCE [LARGE SCALE GENOMIC DNA]</scope>
    <source>
        <strain evidence="2">cv. PA1801</strain>
    </source>
</reference>
<sequence length="91" mass="10825">MLLFSGENGFDYRKAWFLMLALCRGCQLKSLVIILDNPFWLLSYMEALIVVNKCNFRGPCKELFLWTSLYGWRFVISTLFFTLEKNEEDEH</sequence>
<dbReference type="Proteomes" id="UP000325315">
    <property type="component" value="Unassembled WGS sequence"/>
</dbReference>
<gene>
    <name evidence="1" type="ORF">EPI10_006976</name>
</gene>
<dbReference type="AlphaFoldDB" id="A0A5B6WV13"/>